<reference evidence="1" key="1">
    <citation type="submission" date="2012-04" db="EMBL/GenBank/DDBJ databases">
        <title>The Genome Sequence of Loa loa.</title>
        <authorList>
            <consortium name="The Broad Institute Genome Sequencing Platform"/>
            <consortium name="Broad Institute Genome Sequencing Center for Infectious Disease"/>
            <person name="Nutman T.B."/>
            <person name="Fink D.L."/>
            <person name="Russ C."/>
            <person name="Young S."/>
            <person name="Zeng Q."/>
            <person name="Gargeya S."/>
            <person name="Alvarado L."/>
            <person name="Berlin A."/>
            <person name="Chapman S.B."/>
            <person name="Chen Z."/>
            <person name="Freedman E."/>
            <person name="Gellesch M."/>
            <person name="Goldberg J."/>
            <person name="Griggs A."/>
            <person name="Gujja S."/>
            <person name="Heilman E.R."/>
            <person name="Heiman D."/>
            <person name="Howarth C."/>
            <person name="Mehta T."/>
            <person name="Neiman D."/>
            <person name="Pearson M."/>
            <person name="Roberts A."/>
            <person name="Saif S."/>
            <person name="Shea T."/>
            <person name="Shenoy N."/>
            <person name="Sisk P."/>
            <person name="Stolte C."/>
            <person name="Sykes S."/>
            <person name="White J."/>
            <person name="Yandava C."/>
            <person name="Haas B."/>
            <person name="Henn M.R."/>
            <person name="Nusbaum C."/>
            <person name="Birren B."/>
        </authorList>
    </citation>
    <scope>NUCLEOTIDE SEQUENCE [LARGE SCALE GENOMIC DNA]</scope>
</reference>
<dbReference type="KEGG" id="loa:LOAG_15978"/>
<dbReference type="InParanoid" id="A0A1S0TFP1"/>
<protein>
    <submittedName>
        <fullName evidence="1">Uncharacterized protein</fullName>
    </submittedName>
</protein>
<dbReference type="RefSeq" id="XP_003151514.1">
    <property type="nucleotide sequence ID" value="XM_003151466.1"/>
</dbReference>
<evidence type="ECO:0000313" key="1">
    <source>
        <dbReference type="EMBL" id="EFO12555.1"/>
    </source>
</evidence>
<organism evidence="1">
    <name type="scientific">Loa loa</name>
    <name type="common">Eye worm</name>
    <name type="synonym">Filaria loa</name>
    <dbReference type="NCBI Taxonomy" id="7209"/>
    <lineage>
        <taxon>Eukaryota</taxon>
        <taxon>Metazoa</taxon>
        <taxon>Ecdysozoa</taxon>
        <taxon>Nematoda</taxon>
        <taxon>Chromadorea</taxon>
        <taxon>Rhabditida</taxon>
        <taxon>Spirurina</taxon>
        <taxon>Spiruromorpha</taxon>
        <taxon>Filarioidea</taxon>
        <taxon>Onchocercidae</taxon>
        <taxon>Loa</taxon>
    </lineage>
</organism>
<dbReference type="AlphaFoldDB" id="A0A1S0TFP1"/>
<proteinExistence type="predicted"/>
<accession>A0A1S0TFP1</accession>
<name>A0A1S0TFP1_LOALO</name>
<dbReference type="CTD" id="9953473"/>
<gene>
    <name evidence="1" type="ORF">LOAG_15978</name>
</gene>
<dbReference type="GeneID" id="9953473"/>
<dbReference type="EMBL" id="JH715478">
    <property type="protein sequence ID" value="EFO12555.1"/>
    <property type="molecule type" value="Genomic_DNA"/>
</dbReference>
<sequence>MNEIAAKRRRLELVGRNDEAKHYHIPDSFSIITSSTPVAIIYP</sequence>